<name>A0ABU7TFM0_9HYPH</name>
<keyword evidence="3" id="KW-1185">Reference proteome</keyword>
<dbReference type="InterPro" id="IPR009875">
    <property type="entry name" value="PilZ_domain"/>
</dbReference>
<organism evidence="2 3">
    <name type="scientific">Methylobacterium radiotolerans</name>
    <dbReference type="NCBI Taxonomy" id="31998"/>
    <lineage>
        <taxon>Bacteria</taxon>
        <taxon>Pseudomonadati</taxon>
        <taxon>Pseudomonadota</taxon>
        <taxon>Alphaproteobacteria</taxon>
        <taxon>Hyphomicrobiales</taxon>
        <taxon>Methylobacteriaceae</taxon>
        <taxon>Methylobacterium</taxon>
    </lineage>
</organism>
<dbReference type="Pfam" id="PF07238">
    <property type="entry name" value="PilZ"/>
    <property type="match status" value="1"/>
</dbReference>
<comment type="caution">
    <text evidence="2">The sequence shown here is derived from an EMBL/GenBank/DDBJ whole genome shotgun (WGS) entry which is preliminary data.</text>
</comment>
<dbReference type="EMBL" id="MLBY01000005">
    <property type="protein sequence ID" value="MEE7459461.1"/>
    <property type="molecule type" value="Genomic_DNA"/>
</dbReference>
<evidence type="ECO:0000259" key="1">
    <source>
        <dbReference type="Pfam" id="PF07238"/>
    </source>
</evidence>
<dbReference type="SUPFAM" id="SSF141371">
    <property type="entry name" value="PilZ domain-like"/>
    <property type="match status" value="1"/>
</dbReference>
<evidence type="ECO:0000313" key="2">
    <source>
        <dbReference type="EMBL" id="MEE7459461.1"/>
    </source>
</evidence>
<protein>
    <submittedName>
        <fullName evidence="2">PilZ domain-containing protein</fullName>
    </submittedName>
</protein>
<evidence type="ECO:0000313" key="3">
    <source>
        <dbReference type="Proteomes" id="UP001349262"/>
    </source>
</evidence>
<gene>
    <name evidence="2" type="ORF">MRSR164_22510</name>
</gene>
<accession>A0ABU7TFM0</accession>
<feature type="domain" description="PilZ" evidence="1">
    <location>
        <begin position="6"/>
        <end position="81"/>
    </location>
</feature>
<dbReference type="Proteomes" id="UP001349262">
    <property type="component" value="Unassembled WGS sequence"/>
</dbReference>
<sequence>MSYIENRRSEPRTRVNEGGLITLDEHTSIGCFVHDISAGGIKITLLDAVSVPNTFVLIAPCVGDKVCQVVWRTDEMIGAKFE</sequence>
<proteinExistence type="predicted"/>
<reference evidence="2 3" key="1">
    <citation type="journal article" date="2012" name="Genet. Mol. Biol.">
        <title>Analysis of 16S rRNA and mxaF genes revealing insights into Methylobacterium niche-specific plant association.</title>
        <authorList>
            <person name="Dourado M.N."/>
            <person name="Andreote F.D."/>
            <person name="Dini-Andreote F."/>
            <person name="Conti R."/>
            <person name="Araujo J.M."/>
            <person name="Araujo W.L."/>
        </authorList>
    </citation>
    <scope>NUCLEOTIDE SEQUENCE [LARGE SCALE GENOMIC DNA]</scope>
    <source>
        <strain evidence="2 3">SR1.6/4</strain>
    </source>
</reference>